<dbReference type="GO" id="GO:0032259">
    <property type="term" value="P:methylation"/>
    <property type="evidence" value="ECO:0007669"/>
    <property type="project" value="UniProtKB-KW"/>
</dbReference>
<dbReference type="GO" id="GO:0004671">
    <property type="term" value="F:protein C-terminal S-isoprenylcysteine carboxyl O-methyltransferase activity"/>
    <property type="evidence" value="ECO:0007669"/>
    <property type="project" value="InterPro"/>
</dbReference>
<feature type="transmembrane region" description="Helical" evidence="5">
    <location>
        <begin position="122"/>
        <end position="147"/>
    </location>
</feature>
<comment type="subcellular location">
    <subcellularLocation>
        <location evidence="1">Membrane</location>
        <topology evidence="1">Multi-pass membrane protein</topology>
    </subcellularLocation>
</comment>
<dbReference type="RefSeq" id="WP_187058533.1">
    <property type="nucleotide sequence ID" value="NZ_CP060412.1"/>
</dbReference>
<keyword evidence="6" id="KW-0489">Methyltransferase</keyword>
<sequence>MKIESVAIVLFALWFISEPLLLRTARDRGGSDVDARSLMLLATSNLVLPWLSIALYFLGVGRLPFSPWLKLAGVVIMVAGFCIRWSGMWTLRKFFSANVAVQSDHRLVIAGPYRFVRHPGYFGGWLGFVGLGLALGNGIAIVLLTLLTLPAFLYRIRVEENALAGAFPDYLHYASKVKRFVPFVW</sequence>
<dbReference type="GO" id="GO:0016020">
    <property type="term" value="C:membrane"/>
    <property type="evidence" value="ECO:0007669"/>
    <property type="project" value="UniProtKB-SubCell"/>
</dbReference>
<dbReference type="InterPro" id="IPR052527">
    <property type="entry name" value="Metal_cation-efflux_comp"/>
</dbReference>
<evidence type="ECO:0000256" key="5">
    <source>
        <dbReference type="SAM" id="Phobius"/>
    </source>
</evidence>
<keyword evidence="4 5" id="KW-0472">Membrane</keyword>
<dbReference type="Gene3D" id="1.20.120.1630">
    <property type="match status" value="1"/>
</dbReference>
<reference evidence="6 7" key="1">
    <citation type="submission" date="2020-08" db="EMBL/GenBank/DDBJ databases">
        <title>Dyella sp. G9 isolated from forest soil.</title>
        <authorList>
            <person name="Fu J."/>
            <person name="Qiu L."/>
        </authorList>
    </citation>
    <scope>NUCLEOTIDE SEQUENCE [LARGE SCALE GENOMIC DNA]</scope>
    <source>
        <strain evidence="6 7">G9</strain>
    </source>
</reference>
<organism evidence="6 7">
    <name type="scientific">Dyella telluris</name>
    <dbReference type="NCBI Taxonomy" id="2763498"/>
    <lineage>
        <taxon>Bacteria</taxon>
        <taxon>Pseudomonadati</taxon>
        <taxon>Pseudomonadota</taxon>
        <taxon>Gammaproteobacteria</taxon>
        <taxon>Lysobacterales</taxon>
        <taxon>Rhodanobacteraceae</taxon>
        <taxon>Dyella</taxon>
    </lineage>
</organism>
<evidence type="ECO:0000256" key="3">
    <source>
        <dbReference type="ARBA" id="ARBA00022989"/>
    </source>
</evidence>
<keyword evidence="3 5" id="KW-1133">Transmembrane helix</keyword>
<evidence type="ECO:0000313" key="7">
    <source>
        <dbReference type="Proteomes" id="UP000515873"/>
    </source>
</evidence>
<evidence type="ECO:0000256" key="4">
    <source>
        <dbReference type="ARBA" id="ARBA00023136"/>
    </source>
</evidence>
<dbReference type="PANTHER" id="PTHR43847:SF1">
    <property type="entry name" value="BLL3993 PROTEIN"/>
    <property type="match status" value="1"/>
</dbReference>
<proteinExistence type="predicted"/>
<feature type="transmembrane region" description="Helical" evidence="5">
    <location>
        <begin position="38"/>
        <end position="59"/>
    </location>
</feature>
<accession>A0A7G8Q8J8</accession>
<evidence type="ECO:0000256" key="2">
    <source>
        <dbReference type="ARBA" id="ARBA00022692"/>
    </source>
</evidence>
<dbReference type="PANTHER" id="PTHR43847">
    <property type="entry name" value="BLL3993 PROTEIN"/>
    <property type="match status" value="1"/>
</dbReference>
<gene>
    <name evidence="6" type="ORF">H8F01_08340</name>
</gene>
<name>A0A7G8Q8J8_9GAMM</name>
<dbReference type="InterPro" id="IPR007269">
    <property type="entry name" value="ICMT_MeTrfase"/>
</dbReference>
<feature type="transmembrane region" description="Helical" evidence="5">
    <location>
        <begin position="71"/>
        <end position="91"/>
    </location>
</feature>
<evidence type="ECO:0000313" key="6">
    <source>
        <dbReference type="EMBL" id="QNK03106.1"/>
    </source>
</evidence>
<keyword evidence="6" id="KW-0808">Transferase</keyword>
<keyword evidence="7" id="KW-1185">Reference proteome</keyword>
<dbReference type="EMBL" id="CP060412">
    <property type="protein sequence ID" value="QNK03106.1"/>
    <property type="molecule type" value="Genomic_DNA"/>
</dbReference>
<keyword evidence="2 5" id="KW-0812">Transmembrane</keyword>
<evidence type="ECO:0000256" key="1">
    <source>
        <dbReference type="ARBA" id="ARBA00004141"/>
    </source>
</evidence>
<dbReference type="Pfam" id="PF04140">
    <property type="entry name" value="ICMT"/>
    <property type="match status" value="1"/>
</dbReference>
<dbReference type="KEGG" id="dtl:H8F01_08340"/>
<protein>
    <submittedName>
        <fullName evidence="6">Isoprenylcysteine carboxylmethyltransferase family protein</fullName>
    </submittedName>
</protein>
<dbReference type="Proteomes" id="UP000515873">
    <property type="component" value="Chromosome"/>
</dbReference>
<dbReference type="AlphaFoldDB" id="A0A7G8Q8J8"/>